<dbReference type="CDD" id="cd18988">
    <property type="entry name" value="LGIC_ECD_bact"/>
    <property type="match status" value="1"/>
</dbReference>
<sequence length="369" mass="40143">MKGALLTGALPALRRSLLLAALWLLALGTAASAQALTDLPTARGLPLTVQVGVAFVDVSAFSENTGLFTATVDVRLRWQDSRLASPPAEAGAPPRIWRDAEADARLAEIWSPGVALTNLKDEPTYQARGLRIFADGTVELMSRTSGDFSTPVDVGRFPFDHQQLEISLATRQSTTHAVVLAYDQDDLDFSQAAATVSLDGWETGFVTLASKPLSGWYNASHARVVAGLEVQRRVGLAVAAIFIPLLASLLIPMLALWLNRIDDGVFQIETFELVNLIVGGLFAVIALNFTIYSSYTALASSNNSVNQLFALNYATLGISLLVNILFYRFQVFERLFGRLVQAEIYRFLMWAIPVIVFTLALSFIFTALA</sequence>
<feature type="transmembrane region" description="Helical" evidence="1">
    <location>
        <begin position="347"/>
        <end position="368"/>
    </location>
</feature>
<comment type="caution">
    <text evidence="4">The sequence shown here is derived from an EMBL/GenBank/DDBJ whole genome shotgun (WGS) entry which is preliminary data.</text>
</comment>
<keyword evidence="5" id="KW-1185">Reference proteome</keyword>
<feature type="domain" description="Neurotransmitter-gated ion-channel ligand-binding" evidence="3">
    <location>
        <begin position="43"/>
        <end position="233"/>
    </location>
</feature>
<evidence type="ECO:0000259" key="3">
    <source>
        <dbReference type="Pfam" id="PF02931"/>
    </source>
</evidence>
<dbReference type="RefSeq" id="WP_188574396.1">
    <property type="nucleotide sequence ID" value="NZ_BMCT01000001.1"/>
</dbReference>
<dbReference type="GO" id="GO:0016020">
    <property type="term" value="C:membrane"/>
    <property type="evidence" value="ECO:0007669"/>
    <property type="project" value="InterPro"/>
</dbReference>
<keyword evidence="1" id="KW-0812">Transmembrane</keyword>
<dbReference type="Pfam" id="PF02931">
    <property type="entry name" value="Neur_chan_LBD"/>
    <property type="match status" value="1"/>
</dbReference>
<dbReference type="InterPro" id="IPR006201">
    <property type="entry name" value="Neur_channel"/>
</dbReference>
<feature type="signal peptide" evidence="2">
    <location>
        <begin position="1"/>
        <end position="35"/>
    </location>
</feature>
<dbReference type="PANTHER" id="PTHR18945">
    <property type="entry name" value="NEUROTRANSMITTER GATED ION CHANNEL"/>
    <property type="match status" value="1"/>
</dbReference>
<keyword evidence="1" id="KW-1133">Transmembrane helix</keyword>
<evidence type="ECO:0000313" key="4">
    <source>
        <dbReference type="EMBL" id="GGF45310.1"/>
    </source>
</evidence>
<keyword evidence="2" id="KW-0732">Signal</keyword>
<evidence type="ECO:0000256" key="1">
    <source>
        <dbReference type="SAM" id="Phobius"/>
    </source>
</evidence>
<feature type="transmembrane region" description="Helical" evidence="1">
    <location>
        <begin position="307"/>
        <end position="326"/>
    </location>
</feature>
<dbReference type="Proteomes" id="UP000606044">
    <property type="component" value="Unassembled WGS sequence"/>
</dbReference>
<dbReference type="Gene3D" id="2.70.170.10">
    <property type="entry name" value="Neurotransmitter-gated ion-channel ligand-binding domain"/>
    <property type="match status" value="1"/>
</dbReference>
<feature type="transmembrane region" description="Helical" evidence="1">
    <location>
        <begin position="234"/>
        <end position="258"/>
    </location>
</feature>
<organism evidence="4 5">
    <name type="scientific">Azorhizobium oxalatiphilum</name>
    <dbReference type="NCBI Taxonomy" id="980631"/>
    <lineage>
        <taxon>Bacteria</taxon>
        <taxon>Pseudomonadati</taxon>
        <taxon>Pseudomonadota</taxon>
        <taxon>Alphaproteobacteria</taxon>
        <taxon>Hyphomicrobiales</taxon>
        <taxon>Xanthobacteraceae</taxon>
        <taxon>Azorhizobium</taxon>
    </lineage>
</organism>
<protein>
    <recommendedName>
        <fullName evidence="3">Neurotransmitter-gated ion-channel ligand-binding domain-containing protein</fullName>
    </recommendedName>
</protein>
<dbReference type="SUPFAM" id="SSF63712">
    <property type="entry name" value="Nicotinic receptor ligand binding domain-like"/>
    <property type="match status" value="1"/>
</dbReference>
<dbReference type="EMBL" id="BMCT01000001">
    <property type="protein sequence ID" value="GGF45310.1"/>
    <property type="molecule type" value="Genomic_DNA"/>
</dbReference>
<dbReference type="GO" id="GO:0004888">
    <property type="term" value="F:transmembrane signaling receptor activity"/>
    <property type="evidence" value="ECO:0007669"/>
    <property type="project" value="InterPro"/>
</dbReference>
<dbReference type="GO" id="GO:0005230">
    <property type="term" value="F:extracellular ligand-gated monoatomic ion channel activity"/>
    <property type="evidence" value="ECO:0007669"/>
    <property type="project" value="InterPro"/>
</dbReference>
<dbReference type="InterPro" id="IPR036734">
    <property type="entry name" value="Neur_chan_lig-bd_sf"/>
</dbReference>
<proteinExistence type="predicted"/>
<evidence type="ECO:0000313" key="5">
    <source>
        <dbReference type="Proteomes" id="UP000606044"/>
    </source>
</evidence>
<reference evidence="4" key="2">
    <citation type="submission" date="2020-09" db="EMBL/GenBank/DDBJ databases">
        <authorList>
            <person name="Sun Q."/>
            <person name="Sedlacek I."/>
        </authorList>
    </citation>
    <scope>NUCLEOTIDE SEQUENCE</scope>
    <source>
        <strain evidence="4">CCM 7897</strain>
    </source>
</reference>
<keyword evidence="1" id="KW-0472">Membrane</keyword>
<feature type="chain" id="PRO_5037916951" description="Neurotransmitter-gated ion-channel ligand-binding domain-containing protein" evidence="2">
    <location>
        <begin position="36"/>
        <end position="369"/>
    </location>
</feature>
<feature type="transmembrane region" description="Helical" evidence="1">
    <location>
        <begin position="270"/>
        <end position="295"/>
    </location>
</feature>
<dbReference type="AlphaFoldDB" id="A0A917BH46"/>
<dbReference type="InterPro" id="IPR006202">
    <property type="entry name" value="Neur_chan_lig-bd"/>
</dbReference>
<accession>A0A917BH46</accession>
<evidence type="ECO:0000256" key="2">
    <source>
        <dbReference type="SAM" id="SignalP"/>
    </source>
</evidence>
<gene>
    <name evidence="4" type="ORF">GCM10007301_01050</name>
</gene>
<reference evidence="4" key="1">
    <citation type="journal article" date="2014" name="Int. J. Syst. Evol. Microbiol.">
        <title>Complete genome sequence of Corynebacterium casei LMG S-19264T (=DSM 44701T), isolated from a smear-ripened cheese.</title>
        <authorList>
            <consortium name="US DOE Joint Genome Institute (JGI-PGF)"/>
            <person name="Walter F."/>
            <person name="Albersmeier A."/>
            <person name="Kalinowski J."/>
            <person name="Ruckert C."/>
        </authorList>
    </citation>
    <scope>NUCLEOTIDE SEQUENCE</scope>
    <source>
        <strain evidence="4">CCM 7897</strain>
    </source>
</reference>
<name>A0A917BH46_9HYPH</name>